<evidence type="ECO:0000313" key="10">
    <source>
        <dbReference type="Proteomes" id="UP000515123"/>
    </source>
</evidence>
<dbReference type="GO" id="GO:0009851">
    <property type="term" value="P:auxin biosynthetic process"/>
    <property type="evidence" value="ECO:0007669"/>
    <property type="project" value="UniProtKB-ARBA"/>
</dbReference>
<evidence type="ECO:0000256" key="7">
    <source>
        <dbReference type="ARBA" id="ARBA00023033"/>
    </source>
</evidence>
<comment type="similarity">
    <text evidence="2">Belongs to the FMO family.</text>
</comment>
<dbReference type="GeneID" id="109727142"/>
<evidence type="ECO:0000256" key="4">
    <source>
        <dbReference type="ARBA" id="ARBA00022827"/>
    </source>
</evidence>
<comment type="catalytic activity">
    <reaction evidence="9">
        <text>indole-3-pyruvate + NADPH + O2 + H(+) = (indol-3-yl)acetate + CO2 + NADP(+) + H2O</text>
        <dbReference type="Rhea" id="RHEA:34331"/>
        <dbReference type="ChEBI" id="CHEBI:15377"/>
        <dbReference type="ChEBI" id="CHEBI:15378"/>
        <dbReference type="ChEBI" id="CHEBI:15379"/>
        <dbReference type="ChEBI" id="CHEBI:16526"/>
        <dbReference type="ChEBI" id="CHEBI:17640"/>
        <dbReference type="ChEBI" id="CHEBI:30854"/>
        <dbReference type="ChEBI" id="CHEBI:57783"/>
        <dbReference type="ChEBI" id="CHEBI:58349"/>
        <dbReference type="EC" id="1.14.13.168"/>
    </reaction>
</comment>
<keyword evidence="3" id="KW-0285">Flavoprotein</keyword>
<evidence type="ECO:0000256" key="9">
    <source>
        <dbReference type="ARBA" id="ARBA00047707"/>
    </source>
</evidence>
<evidence type="ECO:0000313" key="11">
    <source>
        <dbReference type="RefSeq" id="XP_020112631.1"/>
    </source>
</evidence>
<dbReference type="FunFam" id="3.50.50.60:FF:000100">
    <property type="entry name" value="Flavin-containing monooxygenase"/>
    <property type="match status" value="1"/>
</dbReference>
<dbReference type="Gene3D" id="3.50.50.60">
    <property type="entry name" value="FAD/NAD(P)-binding domain"/>
    <property type="match status" value="1"/>
</dbReference>
<evidence type="ECO:0000256" key="8">
    <source>
        <dbReference type="ARBA" id="ARBA00039148"/>
    </source>
</evidence>
<sequence>MAHSRGREDDDLFKRRCKWVNGPLIVGAGPSGLAVAACLREHGVPFVVVERADCVASLWQRRTYDRLKLHLPKQFCQLPKCPFPGDFPQYPTRRQFVEYLERYARRFGIAPRFNESVERARYDETCGMWRVRASAGEEYMCQWLVVATGENAERALPEIVGMAEFAGDVAHAADYTSGEGYAGKEVLVVGCGNSGMEVCLDLCHHGAHPTMVVRDSVHVLPREILGKSTFEISVSLSKWLPLWVVDKILVASARAILGDVEKHGLKRPLMGPLELKNREGKTPVLDTGALRKIKSREIKVVPGIKRFLRGGVELVDGTVIGVDAVVMATGYRSNVASWLKGSEFFSKDGFPKQPFPNGWKGKCGLYAVGFTRRGLSGASLDAVKIAEDIARIWRKETKQAKHIIACHRRCNSQI</sequence>
<dbReference type="InterPro" id="IPR050982">
    <property type="entry name" value="Auxin_biosynth/cation_transpt"/>
</dbReference>
<dbReference type="Pfam" id="PF13738">
    <property type="entry name" value="Pyr_redox_3"/>
    <property type="match status" value="1"/>
</dbReference>
<organism evidence="10 11">
    <name type="scientific">Ananas comosus</name>
    <name type="common">Pineapple</name>
    <name type="synonym">Ananas ananas</name>
    <dbReference type="NCBI Taxonomy" id="4615"/>
    <lineage>
        <taxon>Eukaryota</taxon>
        <taxon>Viridiplantae</taxon>
        <taxon>Streptophyta</taxon>
        <taxon>Embryophyta</taxon>
        <taxon>Tracheophyta</taxon>
        <taxon>Spermatophyta</taxon>
        <taxon>Magnoliopsida</taxon>
        <taxon>Liliopsida</taxon>
        <taxon>Poales</taxon>
        <taxon>Bromeliaceae</taxon>
        <taxon>Bromelioideae</taxon>
        <taxon>Ananas</taxon>
    </lineage>
</organism>
<dbReference type="EC" id="1.14.13.168" evidence="8"/>
<proteinExistence type="inferred from homology"/>
<evidence type="ECO:0000256" key="2">
    <source>
        <dbReference type="ARBA" id="ARBA00009183"/>
    </source>
</evidence>
<comment type="cofactor">
    <cofactor evidence="1">
        <name>FAD</name>
        <dbReference type="ChEBI" id="CHEBI:57692"/>
    </cofactor>
</comment>
<keyword evidence="10" id="KW-1185">Reference proteome</keyword>
<dbReference type="RefSeq" id="XP_020112631.1">
    <property type="nucleotide sequence ID" value="XM_020257042.1"/>
</dbReference>
<dbReference type="PANTHER" id="PTHR43539">
    <property type="entry name" value="FLAVIN-BINDING MONOOXYGENASE-LIKE PROTEIN (AFU_ORTHOLOGUE AFUA_4G09220)"/>
    <property type="match status" value="1"/>
</dbReference>
<evidence type="ECO:0000256" key="5">
    <source>
        <dbReference type="ARBA" id="ARBA00022857"/>
    </source>
</evidence>
<dbReference type="GO" id="GO:0050660">
    <property type="term" value="F:flavin adenine dinucleotide binding"/>
    <property type="evidence" value="ECO:0007669"/>
    <property type="project" value="TreeGrafter"/>
</dbReference>
<reference evidence="11" key="2">
    <citation type="submission" date="2025-08" db="UniProtKB">
        <authorList>
            <consortium name="RefSeq"/>
        </authorList>
    </citation>
    <scope>IDENTIFICATION</scope>
    <source>
        <tissue evidence="11">Leaf</tissue>
    </source>
</reference>
<dbReference type="GO" id="GO:0103075">
    <property type="term" value="F:indole-3-pyruvate monooxygenase activity"/>
    <property type="evidence" value="ECO:0007669"/>
    <property type="project" value="UniProtKB-EC"/>
</dbReference>
<dbReference type="PRINTS" id="PR00469">
    <property type="entry name" value="PNDRDTASEII"/>
</dbReference>
<dbReference type="Proteomes" id="UP000515123">
    <property type="component" value="Linkage group 22"/>
</dbReference>
<evidence type="ECO:0000256" key="1">
    <source>
        <dbReference type="ARBA" id="ARBA00001974"/>
    </source>
</evidence>
<dbReference type="PANTHER" id="PTHR43539:SF49">
    <property type="entry name" value="INDOLE-3-PYRUVATE MONOOXYGENASE YUCCA7-RELATED"/>
    <property type="match status" value="1"/>
</dbReference>
<dbReference type="AlphaFoldDB" id="A0A6P5GVF7"/>
<name>A0A6P5GVF7_ANACO</name>
<keyword evidence="4" id="KW-0274">FAD</keyword>
<reference evidence="10" key="1">
    <citation type="journal article" date="2015" name="Nat. Genet.">
        <title>The pineapple genome and the evolution of CAM photosynthesis.</title>
        <authorList>
            <person name="Ming R."/>
            <person name="VanBuren R."/>
            <person name="Wai C.M."/>
            <person name="Tang H."/>
            <person name="Schatz M.C."/>
            <person name="Bowers J.E."/>
            <person name="Lyons E."/>
            <person name="Wang M.L."/>
            <person name="Chen J."/>
            <person name="Biggers E."/>
            <person name="Zhang J."/>
            <person name="Huang L."/>
            <person name="Zhang L."/>
            <person name="Miao W."/>
            <person name="Zhang J."/>
            <person name="Ye Z."/>
            <person name="Miao C."/>
            <person name="Lin Z."/>
            <person name="Wang H."/>
            <person name="Zhou H."/>
            <person name="Yim W.C."/>
            <person name="Priest H.D."/>
            <person name="Zheng C."/>
            <person name="Woodhouse M."/>
            <person name="Edger P.P."/>
            <person name="Guyot R."/>
            <person name="Guo H.B."/>
            <person name="Guo H."/>
            <person name="Zheng G."/>
            <person name="Singh R."/>
            <person name="Sharma A."/>
            <person name="Min X."/>
            <person name="Zheng Y."/>
            <person name="Lee H."/>
            <person name="Gurtowski J."/>
            <person name="Sedlazeck F.J."/>
            <person name="Harkess A."/>
            <person name="McKain M.R."/>
            <person name="Liao Z."/>
            <person name="Fang J."/>
            <person name="Liu J."/>
            <person name="Zhang X."/>
            <person name="Zhang Q."/>
            <person name="Hu W."/>
            <person name="Qin Y."/>
            <person name="Wang K."/>
            <person name="Chen L.Y."/>
            <person name="Shirley N."/>
            <person name="Lin Y.R."/>
            <person name="Liu L.Y."/>
            <person name="Hernandez A.G."/>
            <person name="Wright C.L."/>
            <person name="Bulone V."/>
            <person name="Tuskan G.A."/>
            <person name="Heath K."/>
            <person name="Zee F."/>
            <person name="Moore P.H."/>
            <person name="Sunkar R."/>
            <person name="Leebens-Mack J.H."/>
            <person name="Mockler T."/>
            <person name="Bennetzen J.L."/>
            <person name="Freeling M."/>
            <person name="Sankoff D."/>
            <person name="Paterson A.H."/>
            <person name="Zhu X."/>
            <person name="Yang X."/>
            <person name="Smith J.A."/>
            <person name="Cushman J.C."/>
            <person name="Paull R.E."/>
            <person name="Yu Q."/>
        </authorList>
    </citation>
    <scope>NUCLEOTIDE SEQUENCE [LARGE SCALE GENOMIC DNA]</scope>
    <source>
        <strain evidence="10">cv. F153</strain>
    </source>
</reference>
<protein>
    <recommendedName>
        <fullName evidence="8">indole-3-pyruvate monooxygenase</fullName>
        <ecNumber evidence="8">1.14.13.168</ecNumber>
    </recommendedName>
</protein>
<dbReference type="SUPFAM" id="SSF51905">
    <property type="entry name" value="FAD/NAD(P)-binding domain"/>
    <property type="match status" value="2"/>
</dbReference>
<evidence type="ECO:0000256" key="6">
    <source>
        <dbReference type="ARBA" id="ARBA00023002"/>
    </source>
</evidence>
<gene>
    <name evidence="11" type="primary">LOC109727142</name>
</gene>
<keyword evidence="7 11" id="KW-0503">Monooxygenase</keyword>
<keyword evidence="5" id="KW-0521">NADP</keyword>
<dbReference type="InterPro" id="IPR036188">
    <property type="entry name" value="FAD/NAD-bd_sf"/>
</dbReference>
<keyword evidence="6" id="KW-0560">Oxidoreductase</keyword>
<accession>A0A6P5GVF7</accession>
<evidence type="ECO:0000256" key="3">
    <source>
        <dbReference type="ARBA" id="ARBA00022630"/>
    </source>
</evidence>
<dbReference type="OrthoDB" id="66881at2759"/>